<evidence type="ECO:0000313" key="1">
    <source>
        <dbReference type="EMBL" id="KAI3731442.1"/>
    </source>
</evidence>
<dbReference type="EMBL" id="CM042038">
    <property type="protein sequence ID" value="KAI3731442.1"/>
    <property type="molecule type" value="Genomic_DNA"/>
</dbReference>
<accession>A0ACB9CB99</accession>
<reference evidence="2" key="1">
    <citation type="journal article" date="2022" name="Mol. Ecol. Resour.">
        <title>The genomes of chicory, endive, great burdock and yacon provide insights into Asteraceae palaeo-polyploidization history and plant inulin production.</title>
        <authorList>
            <person name="Fan W."/>
            <person name="Wang S."/>
            <person name="Wang H."/>
            <person name="Wang A."/>
            <person name="Jiang F."/>
            <person name="Liu H."/>
            <person name="Zhao H."/>
            <person name="Xu D."/>
            <person name="Zhang Y."/>
        </authorList>
    </citation>
    <scope>NUCLEOTIDE SEQUENCE [LARGE SCALE GENOMIC DNA]</scope>
    <source>
        <strain evidence="2">cv. Yunnan</strain>
    </source>
</reference>
<keyword evidence="2" id="KW-1185">Reference proteome</keyword>
<sequence length="235" mass="25589">MLIAPWSGLKKQTFLKTFLRFEMAGPSLKPNKPPTTETIKFLCSYGGRILPRYPDGKLRYYGGQTRVLAVAQSITFSELMVKLGELCGKTVSLRCQLPTEDLDALVCITSDEDLANLLEEYDRAACLQSSSVKIRAFLSIPKKCSPSSPSTASGSDSGSSSTTGTPSASPKSPSPTATYSAVRFPVTNTNPCIYSPSKPPVKLPLCYNKSAGKLHCYAYRNSNRFCLVPNGNHWQ</sequence>
<gene>
    <name evidence="1" type="ORF">L1987_62630</name>
</gene>
<evidence type="ECO:0000313" key="2">
    <source>
        <dbReference type="Proteomes" id="UP001056120"/>
    </source>
</evidence>
<organism evidence="1 2">
    <name type="scientific">Smallanthus sonchifolius</name>
    <dbReference type="NCBI Taxonomy" id="185202"/>
    <lineage>
        <taxon>Eukaryota</taxon>
        <taxon>Viridiplantae</taxon>
        <taxon>Streptophyta</taxon>
        <taxon>Embryophyta</taxon>
        <taxon>Tracheophyta</taxon>
        <taxon>Spermatophyta</taxon>
        <taxon>Magnoliopsida</taxon>
        <taxon>eudicotyledons</taxon>
        <taxon>Gunneridae</taxon>
        <taxon>Pentapetalae</taxon>
        <taxon>asterids</taxon>
        <taxon>campanulids</taxon>
        <taxon>Asterales</taxon>
        <taxon>Asteraceae</taxon>
        <taxon>Asteroideae</taxon>
        <taxon>Heliantheae alliance</taxon>
        <taxon>Millerieae</taxon>
        <taxon>Smallanthus</taxon>
    </lineage>
</organism>
<comment type="caution">
    <text evidence="1">The sequence shown here is derived from an EMBL/GenBank/DDBJ whole genome shotgun (WGS) entry which is preliminary data.</text>
</comment>
<reference evidence="1 2" key="2">
    <citation type="journal article" date="2022" name="Mol. Ecol. Resour.">
        <title>The genomes of chicory, endive, great burdock and yacon provide insights into Asteraceae paleo-polyploidization history and plant inulin production.</title>
        <authorList>
            <person name="Fan W."/>
            <person name="Wang S."/>
            <person name="Wang H."/>
            <person name="Wang A."/>
            <person name="Jiang F."/>
            <person name="Liu H."/>
            <person name="Zhao H."/>
            <person name="Xu D."/>
            <person name="Zhang Y."/>
        </authorList>
    </citation>
    <scope>NUCLEOTIDE SEQUENCE [LARGE SCALE GENOMIC DNA]</scope>
    <source>
        <strain evidence="2">cv. Yunnan</strain>
        <tissue evidence="1">Leaves</tissue>
    </source>
</reference>
<proteinExistence type="predicted"/>
<name>A0ACB9CB99_9ASTR</name>
<protein>
    <submittedName>
        <fullName evidence="1">Uncharacterized protein</fullName>
    </submittedName>
</protein>
<dbReference type="Proteomes" id="UP001056120">
    <property type="component" value="Linkage Group LG21"/>
</dbReference>